<sequence length="514" mass="53280">MAIVLQHKVVASLPSPLEPDSIYYVRVGQGFDVHVTNGLGEVVAYGLNAALALQEHIGSGGPAHALATAEAPGFISPAHLQLLDHLGRVNDIGTPGHVGFGVGICPLTYPGMTMLPGTLAAGSPEYGNYQYSDGSVMCWVPAFFYRYGHPDNPTYAEYGVNSVDVLPRSAFPNLVAAGIHGYTLHRAFYDDGVEQPGAFVDKYLCSNNGGTASSIKLGDPLSSNSAHNPFSGLAGSPPNNYSGAIDSAKTRGEDFFSSSLFIFKALALLSLAHAQAATSAAACAWFDPTGVTNFPKGCNNNALRDINDTSVLYVSDGYSNAAKTGSGTPFAKTTHNGQECGIADLNGGMWEICLGLTYLDGNYHILKTDARMADLTPGVTLATDAWGTLGVAANYHVLGPTWGTLGTGPGTNRAIGSANAVFSSALSGMDWMATCAGIPLVNGVGGTNPFGNDRFYDNNPAHMCPIAGGGWSYGVSAGVWALSCSGARTSTRHDVGCRAALYLVRRSDSAGGGG</sequence>
<dbReference type="STRING" id="1002526.SAMN05216578_102242"/>
<dbReference type="OrthoDB" id="9554592at2"/>
<dbReference type="AlphaFoldDB" id="A0A1I6AMS2"/>
<evidence type="ECO:0000313" key="2">
    <source>
        <dbReference type="Proteomes" id="UP000242815"/>
    </source>
</evidence>
<dbReference type="Proteomes" id="UP000242815">
    <property type="component" value="Unassembled WGS sequence"/>
</dbReference>
<name>A0A1I6AMS2_9GAMM</name>
<organism evidence="1 2">
    <name type="scientific">Halopseudomonas formosensis</name>
    <dbReference type="NCBI Taxonomy" id="1002526"/>
    <lineage>
        <taxon>Bacteria</taxon>
        <taxon>Pseudomonadati</taxon>
        <taxon>Pseudomonadota</taxon>
        <taxon>Gammaproteobacteria</taxon>
        <taxon>Pseudomonadales</taxon>
        <taxon>Pseudomonadaceae</taxon>
        <taxon>Halopseudomonas</taxon>
    </lineage>
</organism>
<gene>
    <name evidence="1" type="ORF">SAMN05216578_102242</name>
</gene>
<evidence type="ECO:0000313" key="1">
    <source>
        <dbReference type="EMBL" id="SFQ70028.1"/>
    </source>
</evidence>
<protein>
    <submittedName>
        <fullName evidence="1">Uncharacterized protein</fullName>
    </submittedName>
</protein>
<proteinExistence type="predicted"/>
<dbReference type="EMBL" id="FOYD01000002">
    <property type="protein sequence ID" value="SFQ70028.1"/>
    <property type="molecule type" value="Genomic_DNA"/>
</dbReference>
<accession>A0A1I6AMS2</accession>
<dbReference type="RefSeq" id="WP_090537331.1">
    <property type="nucleotide sequence ID" value="NZ_FOYD01000002.1"/>
</dbReference>
<reference evidence="1 2" key="1">
    <citation type="submission" date="2016-10" db="EMBL/GenBank/DDBJ databases">
        <authorList>
            <person name="de Groot N.N."/>
        </authorList>
    </citation>
    <scope>NUCLEOTIDE SEQUENCE [LARGE SCALE GENOMIC DNA]</scope>
    <source>
        <strain evidence="1 2">JCM 18415</strain>
    </source>
</reference>